<dbReference type="PANTHER" id="PTHR22912">
    <property type="entry name" value="DISULFIDE OXIDOREDUCTASE"/>
    <property type="match status" value="1"/>
</dbReference>
<evidence type="ECO:0000256" key="5">
    <source>
        <dbReference type="ARBA" id="ARBA00022827"/>
    </source>
</evidence>
<dbReference type="PRINTS" id="PR00368">
    <property type="entry name" value="FADPNR"/>
</dbReference>
<dbReference type="InterPro" id="IPR036188">
    <property type="entry name" value="FAD/NAD-bd_sf"/>
</dbReference>
<dbReference type="PRINTS" id="PR00411">
    <property type="entry name" value="PNDRDTASEI"/>
</dbReference>
<evidence type="ECO:0000259" key="15">
    <source>
        <dbReference type="Pfam" id="PF02852"/>
    </source>
</evidence>
<keyword evidence="18" id="KW-1185">Reference proteome</keyword>
<dbReference type="InterPro" id="IPR023753">
    <property type="entry name" value="FAD/NAD-binding_dom"/>
</dbReference>
<dbReference type="Pfam" id="PF02852">
    <property type="entry name" value="Pyr_redox_dim"/>
    <property type="match status" value="1"/>
</dbReference>
<dbReference type="SUPFAM" id="SSF51905">
    <property type="entry name" value="FAD/NAD(P)-binding domain"/>
    <property type="match status" value="1"/>
</dbReference>
<protein>
    <recommendedName>
        <fullName evidence="3 14">Dihydrolipoyl dehydrogenase</fullName>
        <ecNumber evidence="2 14">1.8.1.4</ecNumber>
    </recommendedName>
</protein>
<accession>A0A2Z4LWS9</accession>
<feature type="binding site" evidence="12">
    <location>
        <position position="116"/>
    </location>
    <ligand>
        <name>FAD</name>
        <dbReference type="ChEBI" id="CHEBI:57692"/>
    </ligand>
</feature>
<dbReference type="Pfam" id="PF07992">
    <property type="entry name" value="Pyr_redox_2"/>
    <property type="match status" value="1"/>
</dbReference>
<evidence type="ECO:0000256" key="4">
    <source>
        <dbReference type="ARBA" id="ARBA00022630"/>
    </source>
</evidence>
<feature type="domain" description="Pyridine nucleotide-disulphide oxidoreductase dimerisation" evidence="15">
    <location>
        <begin position="348"/>
        <end position="457"/>
    </location>
</feature>
<dbReference type="PROSITE" id="PS00076">
    <property type="entry name" value="PYRIDINE_REDOX_1"/>
    <property type="match status" value="1"/>
</dbReference>
<dbReference type="NCBIfam" id="TIGR01350">
    <property type="entry name" value="lipoamide_DH"/>
    <property type="match status" value="1"/>
</dbReference>
<keyword evidence="8" id="KW-1015">Disulfide bond</keyword>
<keyword evidence="5 12" id="KW-0274">FAD</keyword>
<dbReference type="InterPro" id="IPR012999">
    <property type="entry name" value="Pyr_OxRdtase_I_AS"/>
</dbReference>
<dbReference type="PIRSF" id="PIRSF000350">
    <property type="entry name" value="Mercury_reductase_MerA"/>
    <property type="match status" value="1"/>
</dbReference>
<feature type="binding site" evidence="12">
    <location>
        <begin position="182"/>
        <end position="189"/>
    </location>
    <ligand>
        <name>NAD(+)</name>
        <dbReference type="ChEBI" id="CHEBI:57540"/>
    </ligand>
</feature>
<evidence type="ECO:0000256" key="12">
    <source>
        <dbReference type="PIRSR" id="PIRSR000350-3"/>
    </source>
</evidence>
<evidence type="ECO:0000256" key="8">
    <source>
        <dbReference type="ARBA" id="ARBA00023157"/>
    </source>
</evidence>
<comment type="similarity">
    <text evidence="1 14">Belongs to the class-I pyridine nucleotide-disulfide oxidoreductase family.</text>
</comment>
<feature type="domain" description="FAD/NAD(P)-binding" evidence="16">
    <location>
        <begin position="4"/>
        <end position="329"/>
    </location>
</feature>
<evidence type="ECO:0000256" key="1">
    <source>
        <dbReference type="ARBA" id="ARBA00007532"/>
    </source>
</evidence>
<evidence type="ECO:0000256" key="11">
    <source>
        <dbReference type="PIRSR" id="PIRSR000350-2"/>
    </source>
</evidence>
<evidence type="ECO:0000313" key="17">
    <source>
        <dbReference type="EMBL" id="AWX46282.1"/>
    </source>
</evidence>
<dbReference type="PANTHER" id="PTHR22912:SF151">
    <property type="entry name" value="DIHYDROLIPOYL DEHYDROGENASE, MITOCHONDRIAL"/>
    <property type="match status" value="1"/>
</dbReference>
<dbReference type="FunFam" id="3.30.390.30:FF:000001">
    <property type="entry name" value="Dihydrolipoyl dehydrogenase"/>
    <property type="match status" value="1"/>
</dbReference>
<keyword evidence="6 14" id="KW-0560">Oxidoreductase</keyword>
<feature type="binding site" evidence="12">
    <location>
        <position position="273"/>
    </location>
    <ligand>
        <name>NAD(+)</name>
        <dbReference type="ChEBI" id="CHEBI:57540"/>
    </ligand>
</feature>
<dbReference type="RefSeq" id="WP_112379578.1">
    <property type="nucleotide sequence ID" value="NZ_CP030104.1"/>
</dbReference>
<dbReference type="KEGG" id="spon:HME9304_03314"/>
<comment type="catalytic activity">
    <reaction evidence="10 14">
        <text>N(6)-[(R)-dihydrolipoyl]-L-lysyl-[protein] + NAD(+) = N(6)-[(R)-lipoyl]-L-lysyl-[protein] + NADH + H(+)</text>
        <dbReference type="Rhea" id="RHEA:15045"/>
        <dbReference type="Rhea" id="RHEA-COMP:10474"/>
        <dbReference type="Rhea" id="RHEA-COMP:10475"/>
        <dbReference type="ChEBI" id="CHEBI:15378"/>
        <dbReference type="ChEBI" id="CHEBI:57540"/>
        <dbReference type="ChEBI" id="CHEBI:57945"/>
        <dbReference type="ChEBI" id="CHEBI:83099"/>
        <dbReference type="ChEBI" id="CHEBI:83100"/>
        <dbReference type="EC" id="1.8.1.4"/>
    </reaction>
</comment>
<evidence type="ECO:0000256" key="14">
    <source>
        <dbReference type="RuleBase" id="RU003692"/>
    </source>
</evidence>
<feature type="binding site" evidence="12">
    <location>
        <position position="314"/>
    </location>
    <ligand>
        <name>FAD</name>
        <dbReference type="ChEBI" id="CHEBI:57692"/>
    </ligand>
</feature>
<dbReference type="InterPro" id="IPR050151">
    <property type="entry name" value="Class-I_Pyr_Nuc-Dis_Oxidored"/>
</dbReference>
<evidence type="ECO:0000256" key="13">
    <source>
        <dbReference type="PIRSR" id="PIRSR000350-4"/>
    </source>
</evidence>
<evidence type="ECO:0000256" key="7">
    <source>
        <dbReference type="ARBA" id="ARBA00023027"/>
    </source>
</evidence>
<organism evidence="17 18">
    <name type="scientific">Flagellimonas maritima</name>
    <dbReference type="NCBI Taxonomy" id="1383885"/>
    <lineage>
        <taxon>Bacteria</taxon>
        <taxon>Pseudomonadati</taxon>
        <taxon>Bacteroidota</taxon>
        <taxon>Flavobacteriia</taxon>
        <taxon>Flavobacteriales</taxon>
        <taxon>Flavobacteriaceae</taxon>
        <taxon>Flagellimonas</taxon>
    </lineage>
</organism>
<dbReference type="InterPro" id="IPR016156">
    <property type="entry name" value="FAD/NAD-linked_Rdtase_dimer_sf"/>
</dbReference>
<gene>
    <name evidence="17" type="primary">pdhD</name>
    <name evidence="17" type="ORF">HME9304_03314</name>
</gene>
<sequence length="468" mass="50846">MNQYDVAVIGSGPGGYVAAIRCAQLGMKTAIIEKYSTLGGTCLNVGCIPSKALLDSSHHYEDAVKHFEEHGIDIPGEVKVNLEQMIARKQGVVDQTTKGIQFLMDKNKIDVYEGLGSFKDSTHINIDKTGGEKETIEAKHIIIATGSKPSTLPFIEIDKERIITSTEALKLKEIPKHMIIIGGGVIGLELGQVYKRLGAEVSVVEYMDRIIPGMDGALSKELMKAMKKQKVKFNLSHKVKSVERKGDEIIIKADNKKGEEVTFTGDYCLVSVGRSPFTDGLNAEAAGVKLDDRGRVAVNEHLQTNISNIYAIGDVVRGAMLAHKAEEEGTMVAELIAGQKPHIDYNLIPGVVYTWPEVAAVGKTEEELKDAGIEYKVGQFPMRALGRARASMDIDGFVKILADKTTDEVLGVHMIGARCADLITEGVTAMEFRASAEDMARMSHAHPTYAEAVKEAALAATEDRAIHI</sequence>
<dbReference type="OrthoDB" id="9800167at2"/>
<evidence type="ECO:0000256" key="3">
    <source>
        <dbReference type="ARBA" id="ARBA00016961"/>
    </source>
</evidence>
<name>A0A2Z4LWS9_9FLAO</name>
<comment type="cofactor">
    <cofactor evidence="12 14">
        <name>FAD</name>
        <dbReference type="ChEBI" id="CHEBI:57692"/>
    </cofactor>
    <text evidence="12 14">Binds 1 FAD per subunit.</text>
</comment>
<keyword evidence="7 12" id="KW-0520">NAD</keyword>
<feature type="active site" description="Proton acceptor" evidence="11">
    <location>
        <position position="446"/>
    </location>
</feature>
<dbReference type="InterPro" id="IPR001100">
    <property type="entry name" value="Pyr_nuc-diS_OxRdtase"/>
</dbReference>
<dbReference type="Gene3D" id="3.30.390.30">
    <property type="match status" value="1"/>
</dbReference>
<keyword evidence="4 14" id="KW-0285">Flavoprotein</keyword>
<dbReference type="GO" id="GO:0050660">
    <property type="term" value="F:flavin adenine dinucleotide binding"/>
    <property type="evidence" value="ECO:0007669"/>
    <property type="project" value="InterPro"/>
</dbReference>
<reference evidence="17 18" key="1">
    <citation type="submission" date="2018-06" db="EMBL/GenBank/DDBJ databases">
        <title>Spongiibacterium sp. HME9304 Genome sequencing and assembly.</title>
        <authorList>
            <person name="Kang H."/>
            <person name="Kim H."/>
            <person name="Joh K."/>
        </authorList>
    </citation>
    <scope>NUCLEOTIDE SEQUENCE [LARGE SCALE GENOMIC DNA]</scope>
    <source>
        <strain evidence="17 18">HME9304</strain>
    </source>
</reference>
<evidence type="ECO:0000256" key="6">
    <source>
        <dbReference type="ARBA" id="ARBA00023002"/>
    </source>
</evidence>
<evidence type="ECO:0000256" key="9">
    <source>
        <dbReference type="ARBA" id="ARBA00023284"/>
    </source>
</evidence>
<feature type="binding site" evidence="12">
    <location>
        <begin position="145"/>
        <end position="147"/>
    </location>
    <ligand>
        <name>FAD</name>
        <dbReference type="ChEBI" id="CHEBI:57692"/>
    </ligand>
</feature>
<dbReference type="GO" id="GO:0004148">
    <property type="term" value="F:dihydrolipoyl dehydrogenase (NADH) activity"/>
    <property type="evidence" value="ECO:0007669"/>
    <property type="project" value="UniProtKB-EC"/>
</dbReference>
<feature type="disulfide bond" description="Redox-active" evidence="13">
    <location>
        <begin position="42"/>
        <end position="47"/>
    </location>
</feature>
<proteinExistence type="inferred from homology"/>
<dbReference type="Proteomes" id="UP000248536">
    <property type="component" value="Chromosome"/>
</dbReference>
<feature type="binding site" evidence="12">
    <location>
        <position position="205"/>
    </location>
    <ligand>
        <name>NAD(+)</name>
        <dbReference type="ChEBI" id="CHEBI:57540"/>
    </ligand>
</feature>
<dbReference type="EMBL" id="CP030104">
    <property type="protein sequence ID" value="AWX46282.1"/>
    <property type="molecule type" value="Genomic_DNA"/>
</dbReference>
<comment type="miscellaneous">
    <text evidence="14">The active site is a redox-active disulfide bond.</text>
</comment>
<dbReference type="SUPFAM" id="SSF55424">
    <property type="entry name" value="FAD/NAD-linked reductases, dimerisation (C-terminal) domain"/>
    <property type="match status" value="1"/>
</dbReference>
<dbReference type="AlphaFoldDB" id="A0A2Z4LWS9"/>
<evidence type="ECO:0000256" key="2">
    <source>
        <dbReference type="ARBA" id="ARBA00012608"/>
    </source>
</evidence>
<dbReference type="Gene3D" id="3.50.50.60">
    <property type="entry name" value="FAD/NAD(P)-binding domain"/>
    <property type="match status" value="2"/>
</dbReference>
<evidence type="ECO:0000313" key="18">
    <source>
        <dbReference type="Proteomes" id="UP000248536"/>
    </source>
</evidence>
<dbReference type="EC" id="1.8.1.4" evidence="2 14"/>
<dbReference type="GO" id="GO:0005737">
    <property type="term" value="C:cytoplasm"/>
    <property type="evidence" value="ECO:0007669"/>
    <property type="project" value="UniProtKB-ARBA"/>
</dbReference>
<dbReference type="InterPro" id="IPR004099">
    <property type="entry name" value="Pyr_nucl-diS_OxRdtase_dimer"/>
</dbReference>
<keyword evidence="9 14" id="KW-0676">Redox-active center</keyword>
<evidence type="ECO:0000256" key="10">
    <source>
        <dbReference type="ARBA" id="ARBA00049187"/>
    </source>
</evidence>
<dbReference type="FunFam" id="3.50.50.60:FF:000001">
    <property type="entry name" value="Dihydrolipoyl dehydrogenase, mitochondrial"/>
    <property type="match status" value="1"/>
</dbReference>
<dbReference type="InterPro" id="IPR006258">
    <property type="entry name" value="Lipoamide_DH"/>
</dbReference>
<feature type="binding site" evidence="12">
    <location>
        <begin position="320"/>
        <end position="323"/>
    </location>
    <ligand>
        <name>FAD</name>
        <dbReference type="ChEBI" id="CHEBI:57692"/>
    </ligand>
</feature>
<evidence type="ECO:0000259" key="16">
    <source>
        <dbReference type="Pfam" id="PF07992"/>
    </source>
</evidence>
<feature type="binding site" evidence="12">
    <location>
        <position position="51"/>
    </location>
    <ligand>
        <name>FAD</name>
        <dbReference type="ChEBI" id="CHEBI:57692"/>
    </ligand>
</feature>
<keyword evidence="12" id="KW-0547">Nucleotide-binding</keyword>
<dbReference type="GO" id="GO:0006103">
    <property type="term" value="P:2-oxoglutarate metabolic process"/>
    <property type="evidence" value="ECO:0007669"/>
    <property type="project" value="TreeGrafter"/>
</dbReference>